<dbReference type="KEGG" id="lvi:G7068_00135"/>
<dbReference type="KEGG" id="lvi:G7068_16125"/>
<sequence length="161" mass="17357">MATTPRGIPLIDTNTKIAPFQAHHNGMANALDTALGNFDNRLLPLEGKMSKPGKVLWSGSVFLNGIQSIDLTESISSQLSGVCLIWSEYASGAAVNVNFTHQFISKAQVQLYSGYGVRLLTKVGADVVSKYFYVTNDKISGNNDNNAAPNNRLVLREVVGV</sequence>
<name>A0A6G7XBB4_9MICO</name>
<dbReference type="RefSeq" id="WP_166287200.1">
    <property type="nucleotide sequence ID" value="NZ_CP049863.1"/>
</dbReference>
<dbReference type="AlphaFoldDB" id="A0A6G7XBB4"/>
<protein>
    <submittedName>
        <fullName evidence="1">Uncharacterized protein</fullName>
    </submittedName>
</protein>
<accession>A0A6G7XBB4</accession>
<proteinExistence type="predicted"/>
<dbReference type="EMBL" id="CP049863">
    <property type="protein sequence ID" value="QIK64574.1"/>
    <property type="molecule type" value="Genomic_DNA"/>
</dbReference>
<keyword evidence="3" id="KW-1185">Reference proteome</keyword>
<dbReference type="EMBL" id="CP049863">
    <property type="protein sequence ID" value="QIK61792.1"/>
    <property type="molecule type" value="Genomic_DNA"/>
</dbReference>
<evidence type="ECO:0000313" key="2">
    <source>
        <dbReference type="EMBL" id="QIK64574.1"/>
    </source>
</evidence>
<dbReference type="Proteomes" id="UP000502677">
    <property type="component" value="Chromosome"/>
</dbReference>
<gene>
    <name evidence="1" type="ORF">G7068_00135</name>
    <name evidence="2" type="ORF">G7068_16125</name>
</gene>
<evidence type="ECO:0000313" key="1">
    <source>
        <dbReference type="EMBL" id="QIK61792.1"/>
    </source>
</evidence>
<reference evidence="1 3" key="1">
    <citation type="submission" date="2020-03" db="EMBL/GenBank/DDBJ databases">
        <title>Leucobacter sp. nov., isolated from beetles.</title>
        <authorList>
            <person name="Hyun D.-W."/>
            <person name="Bae J.-W."/>
        </authorList>
    </citation>
    <scope>NUCLEOTIDE SEQUENCE [LARGE SCALE GENOMIC DNA]</scope>
    <source>
        <strain evidence="1 3">HDW9C</strain>
    </source>
</reference>
<organism evidence="1 3">
    <name type="scientific">Leucobacter viscericola</name>
    <dbReference type="NCBI Taxonomy" id="2714935"/>
    <lineage>
        <taxon>Bacteria</taxon>
        <taxon>Bacillati</taxon>
        <taxon>Actinomycetota</taxon>
        <taxon>Actinomycetes</taxon>
        <taxon>Micrococcales</taxon>
        <taxon>Microbacteriaceae</taxon>
        <taxon>Leucobacter</taxon>
    </lineage>
</organism>
<evidence type="ECO:0000313" key="3">
    <source>
        <dbReference type="Proteomes" id="UP000502677"/>
    </source>
</evidence>